<evidence type="ECO:0000256" key="3">
    <source>
        <dbReference type="ARBA" id="ARBA00022692"/>
    </source>
</evidence>
<feature type="transmembrane region" description="Helical" evidence="6">
    <location>
        <begin position="12"/>
        <end position="30"/>
    </location>
</feature>
<dbReference type="NCBIfam" id="TIGR00360">
    <property type="entry name" value="ComEC_N-term"/>
    <property type="match status" value="1"/>
</dbReference>
<dbReference type="RefSeq" id="WP_217791397.1">
    <property type="nucleotide sequence ID" value="NZ_JAHSPG010000008.1"/>
</dbReference>
<dbReference type="InterPro" id="IPR052159">
    <property type="entry name" value="Competence_DNA_uptake"/>
</dbReference>
<evidence type="ECO:0000259" key="8">
    <source>
        <dbReference type="Pfam" id="PF13567"/>
    </source>
</evidence>
<feature type="transmembrane region" description="Helical" evidence="6">
    <location>
        <begin position="63"/>
        <end position="83"/>
    </location>
</feature>
<keyword evidence="3 6" id="KW-0812">Transmembrane</keyword>
<keyword evidence="5 6" id="KW-0472">Membrane</keyword>
<dbReference type="PANTHER" id="PTHR30619">
    <property type="entry name" value="DNA INTERNALIZATION/COMPETENCE PROTEIN COMEC/REC2"/>
    <property type="match status" value="1"/>
</dbReference>
<feature type="transmembrane region" description="Helical" evidence="6">
    <location>
        <begin position="367"/>
        <end position="389"/>
    </location>
</feature>
<keyword evidence="2" id="KW-1003">Cell membrane</keyword>
<accession>A0A9E2S7N9</accession>
<feature type="transmembrane region" description="Helical" evidence="6">
    <location>
        <begin position="296"/>
        <end position="312"/>
    </location>
</feature>
<reference evidence="9" key="1">
    <citation type="submission" date="2021-06" db="EMBL/GenBank/DDBJ databases">
        <authorList>
            <person name="Huq M.A."/>
        </authorList>
    </citation>
    <scope>NUCLEOTIDE SEQUENCE</scope>
    <source>
        <strain evidence="9">MAH-26</strain>
    </source>
</reference>
<feature type="transmembrane region" description="Helical" evidence="6">
    <location>
        <begin position="516"/>
        <end position="536"/>
    </location>
</feature>
<evidence type="ECO:0000259" key="7">
    <source>
        <dbReference type="Pfam" id="PF03772"/>
    </source>
</evidence>
<organism evidence="9 10">
    <name type="scientific">Pinibacter aurantiacus</name>
    <dbReference type="NCBI Taxonomy" id="2851599"/>
    <lineage>
        <taxon>Bacteria</taxon>
        <taxon>Pseudomonadati</taxon>
        <taxon>Bacteroidota</taxon>
        <taxon>Chitinophagia</taxon>
        <taxon>Chitinophagales</taxon>
        <taxon>Chitinophagaceae</taxon>
        <taxon>Pinibacter</taxon>
    </lineage>
</organism>
<dbReference type="GO" id="GO:0005886">
    <property type="term" value="C:plasma membrane"/>
    <property type="evidence" value="ECO:0007669"/>
    <property type="project" value="UniProtKB-SubCell"/>
</dbReference>
<feature type="transmembrane region" description="Helical" evidence="6">
    <location>
        <begin position="490"/>
        <end position="510"/>
    </location>
</feature>
<dbReference type="InterPro" id="IPR004477">
    <property type="entry name" value="ComEC_N"/>
</dbReference>
<feature type="domain" description="DUF4131" evidence="8">
    <location>
        <begin position="35"/>
        <end position="198"/>
    </location>
</feature>
<evidence type="ECO:0000256" key="2">
    <source>
        <dbReference type="ARBA" id="ARBA00022475"/>
    </source>
</evidence>
<dbReference type="PANTHER" id="PTHR30619:SF1">
    <property type="entry name" value="RECOMBINATION PROTEIN 2"/>
    <property type="match status" value="1"/>
</dbReference>
<comment type="caution">
    <text evidence="9">The sequence shown here is derived from an EMBL/GenBank/DDBJ whole genome shotgun (WGS) entry which is preliminary data.</text>
</comment>
<dbReference type="EMBL" id="JAHSPG010000008">
    <property type="protein sequence ID" value="MBV4357741.1"/>
    <property type="molecule type" value="Genomic_DNA"/>
</dbReference>
<feature type="transmembrane region" description="Helical" evidence="6">
    <location>
        <begin position="396"/>
        <end position="418"/>
    </location>
</feature>
<evidence type="ECO:0000256" key="5">
    <source>
        <dbReference type="ARBA" id="ARBA00023136"/>
    </source>
</evidence>
<feature type="transmembrane region" description="Helical" evidence="6">
    <location>
        <begin position="36"/>
        <end position="56"/>
    </location>
</feature>
<dbReference type="Pfam" id="PF03772">
    <property type="entry name" value="Competence"/>
    <property type="match status" value="1"/>
</dbReference>
<keyword evidence="4 6" id="KW-1133">Transmembrane helix</keyword>
<gene>
    <name evidence="9" type="ORF">KTO63_11325</name>
</gene>
<feature type="transmembrane region" description="Helical" evidence="6">
    <location>
        <begin position="438"/>
        <end position="469"/>
    </location>
</feature>
<feature type="domain" description="ComEC/Rec2-related protein" evidence="7">
    <location>
        <begin position="241"/>
        <end position="510"/>
    </location>
</feature>
<keyword evidence="10" id="KW-1185">Reference proteome</keyword>
<comment type="subcellular location">
    <subcellularLocation>
        <location evidence="1">Cell membrane</location>
        <topology evidence="1">Multi-pass membrane protein</topology>
    </subcellularLocation>
</comment>
<evidence type="ECO:0000256" key="4">
    <source>
        <dbReference type="ARBA" id="ARBA00022989"/>
    </source>
</evidence>
<dbReference type="AlphaFoldDB" id="A0A9E2S7N9"/>
<evidence type="ECO:0000313" key="10">
    <source>
        <dbReference type="Proteomes" id="UP000812270"/>
    </source>
</evidence>
<feature type="transmembrane region" description="Helical" evidence="6">
    <location>
        <begin position="342"/>
        <end position="361"/>
    </location>
</feature>
<protein>
    <submittedName>
        <fullName evidence="9">ComEC family competence protein</fullName>
    </submittedName>
</protein>
<feature type="transmembrane region" description="Helical" evidence="6">
    <location>
        <begin position="261"/>
        <end position="284"/>
    </location>
</feature>
<evidence type="ECO:0000256" key="6">
    <source>
        <dbReference type="SAM" id="Phobius"/>
    </source>
</evidence>
<feature type="transmembrane region" description="Helical" evidence="6">
    <location>
        <begin position="318"/>
        <end position="335"/>
    </location>
</feature>
<proteinExistence type="predicted"/>
<evidence type="ECO:0000313" key="9">
    <source>
        <dbReference type="EMBL" id="MBV4357741.1"/>
    </source>
</evidence>
<dbReference type="Proteomes" id="UP000812270">
    <property type="component" value="Unassembled WGS sequence"/>
</dbReference>
<dbReference type="Pfam" id="PF13567">
    <property type="entry name" value="DUF4131"/>
    <property type="match status" value="1"/>
</dbReference>
<dbReference type="InterPro" id="IPR025405">
    <property type="entry name" value="DUF4131"/>
</dbReference>
<evidence type="ECO:0000256" key="1">
    <source>
        <dbReference type="ARBA" id="ARBA00004651"/>
    </source>
</evidence>
<name>A0A9E2S7N9_9BACT</name>
<sequence length="690" mass="78388">MQYTIHLWKQAPFLRLLLPFIIGLLLQYHFAFVLNAWLAIAAIACLVFVVFLLLPLKRKFSQSWISGVAINATLICLGGILFYENTGTNDAWCIKNNYASQKLLLTLQEPLTEKERSFKAKATVELMGDDSTCKSATGNIIVYLQKDSLKPALTYGSQIVIDKPLQLIRNSGNPACFDYEQYCAFQHIYYQVFLKPSEYVVLKEKKTNFAKQFLFNANDAITTILQKNITGTKELGLAEALLIGYKEDLDKTLVQSYSNTGVVHIIAISGLHLGVIYFLLLLLLKPLSDKRKLNRILKPVIVIAFLWLFSIMSGASPSVLRSAVMFTCIVIGNSISKQSSVYNTLSVSALLLLCYNPFWLWDVGFQLSYAALLSIVIFMKPVYHCIYITNKLLDKIWQAAAVTLAAQVLTTPISIYYFHQFPVFFLMTNLLAVPISTIILIGEIVLCCVSFIAPVAAFVGKILTSLLWLMNTIVERIEAIPFNMWGGLQISILQNLVLYIFIASVALWLLEKYKHYMYVSLLSLLLFVSLRTYSFYKASKQERIIVYNIPQRQAIDIINGRNYQFIGDKELRQDGFLQSFHLKPSRILQRIKSDTANTENIILWKGKRIVILNESMGYEKTGEKINADVIIISHSPMLNICDITNVFDFKTIVFDGSNADWKISKWKEECKQLNQQYFSVKDGGAFIMDF</sequence>